<organism evidence="2 3">
    <name type="scientific">Fulvivirga imtechensis AK7</name>
    <dbReference type="NCBI Taxonomy" id="1237149"/>
    <lineage>
        <taxon>Bacteria</taxon>
        <taxon>Pseudomonadati</taxon>
        <taxon>Bacteroidota</taxon>
        <taxon>Cytophagia</taxon>
        <taxon>Cytophagales</taxon>
        <taxon>Fulvivirgaceae</taxon>
        <taxon>Fulvivirga</taxon>
    </lineage>
</organism>
<dbReference type="EMBL" id="AMZN01000022">
    <property type="protein sequence ID" value="ELR72442.1"/>
    <property type="molecule type" value="Genomic_DNA"/>
</dbReference>
<dbReference type="Proteomes" id="UP000011135">
    <property type="component" value="Unassembled WGS sequence"/>
</dbReference>
<evidence type="ECO:0000313" key="2">
    <source>
        <dbReference type="EMBL" id="ELR72442.1"/>
    </source>
</evidence>
<gene>
    <name evidence="2" type="ORF">C900_01525</name>
</gene>
<sequence>MRFIFTALLLVFLHVNSFVSGQGKPSWSYGINPYYGGVLRYKEDMPKLDMTGLHGIELYTVKMTNGKHRWEKLYNYPHIGFAASYFNYGVPDELGEVYSLASYMDVTANNRKKFQWRLNIGTGFVYSTKRFDAQTNPDNKAISSRISYVLRGTIHHEIQLSEQYYFNLNLAFRHYSNGKLNIPNNGMNFPVVGVGLRYVPNPQKIDFKKDTTSAFNKKLLINLMGGTAWREVLREDYKQKAYSASLYLSKQITRYNTLLLGVDGFLYDKESVRKATQVYNTQNTAVPEDQLVDDDGKQMAVTIGTELLFGKLSVILQGGAYVYKPQIYYEATWYQRYGFKYQVTPYLFPQVTLKSHSRTADMVEFGLGVSF</sequence>
<keyword evidence="3" id="KW-1185">Reference proteome</keyword>
<evidence type="ECO:0000256" key="1">
    <source>
        <dbReference type="SAM" id="SignalP"/>
    </source>
</evidence>
<dbReference type="AlphaFoldDB" id="L8JZ24"/>
<dbReference type="Gene3D" id="2.40.160.20">
    <property type="match status" value="1"/>
</dbReference>
<accession>L8JZ24</accession>
<feature type="chain" id="PRO_5003993644" evidence="1">
    <location>
        <begin position="22"/>
        <end position="371"/>
    </location>
</feature>
<evidence type="ECO:0000313" key="3">
    <source>
        <dbReference type="Proteomes" id="UP000011135"/>
    </source>
</evidence>
<dbReference type="RefSeq" id="WP_009578958.1">
    <property type="nucleotide sequence ID" value="NZ_AMZN01000022.1"/>
</dbReference>
<dbReference type="eggNOG" id="ENOG502Z8CE">
    <property type="taxonomic scope" value="Bacteria"/>
</dbReference>
<comment type="caution">
    <text evidence="2">The sequence shown here is derived from an EMBL/GenBank/DDBJ whole genome shotgun (WGS) entry which is preliminary data.</text>
</comment>
<dbReference type="OrthoDB" id="627554at2"/>
<reference evidence="2 3" key="1">
    <citation type="submission" date="2012-12" db="EMBL/GenBank/DDBJ databases">
        <title>Genome assembly of Fulvivirga imtechensis AK7.</title>
        <authorList>
            <person name="Nupur N."/>
            <person name="Khatri I."/>
            <person name="Kumar R."/>
            <person name="Subramanian S."/>
            <person name="Pinnaka A."/>
        </authorList>
    </citation>
    <scope>NUCLEOTIDE SEQUENCE [LARGE SCALE GENOMIC DNA]</scope>
    <source>
        <strain evidence="2 3">AK7</strain>
    </source>
</reference>
<dbReference type="Pfam" id="PF09411">
    <property type="entry name" value="PagL"/>
    <property type="match status" value="1"/>
</dbReference>
<name>L8JZ24_9BACT</name>
<dbReference type="STRING" id="1237149.C900_01525"/>
<keyword evidence="1" id="KW-0732">Signal</keyword>
<dbReference type="InterPro" id="IPR018550">
    <property type="entry name" value="Lipid-A_deacylase-rel"/>
</dbReference>
<feature type="signal peptide" evidence="1">
    <location>
        <begin position="1"/>
        <end position="21"/>
    </location>
</feature>
<protein>
    <submittedName>
        <fullName evidence="2">Uncharacterized protein</fullName>
    </submittedName>
</protein>
<proteinExistence type="predicted"/>